<keyword evidence="2" id="KW-1185">Reference proteome</keyword>
<reference evidence="1" key="1">
    <citation type="submission" date="2022-01" db="EMBL/GenBank/DDBJ databases">
        <title>Colwellia maritima, isolated from seawater.</title>
        <authorList>
            <person name="Kristyanto S."/>
            <person name="Jung J."/>
            <person name="Jeon C.O."/>
        </authorList>
    </citation>
    <scope>NUCLEOTIDE SEQUENCE</scope>
    <source>
        <strain evidence="1">MSW7</strain>
    </source>
</reference>
<gene>
    <name evidence="1" type="primary">tusB</name>
    <name evidence="1" type="ORF">L3081_14575</name>
</gene>
<dbReference type="EMBL" id="JAKKSL010000002">
    <property type="protein sequence ID" value="MCI2284385.1"/>
    <property type="molecule type" value="Genomic_DNA"/>
</dbReference>
<dbReference type="Proteomes" id="UP001139646">
    <property type="component" value="Unassembled WGS sequence"/>
</dbReference>
<accession>A0ABS9X2S3</accession>
<name>A0ABS9X2S3_9GAMM</name>
<proteinExistence type="predicted"/>
<protein>
    <submittedName>
        <fullName evidence="1">Sulfurtransferase complex subunit TusB</fullName>
    </submittedName>
</protein>
<evidence type="ECO:0000313" key="2">
    <source>
        <dbReference type="Proteomes" id="UP001139646"/>
    </source>
</evidence>
<sequence>MTTLHIVRQSAFTTNDFYQCLQLLGNNDCVVFTDDGCYNLQHHLIDTIHSDNSKNIQLMALSSHAKARAITISPELCTEIEMSALVSLTFNNDRVITWQ</sequence>
<dbReference type="RefSeq" id="WP_242286821.1">
    <property type="nucleotide sequence ID" value="NZ_JAKKSL010000002.1"/>
</dbReference>
<evidence type="ECO:0000313" key="1">
    <source>
        <dbReference type="EMBL" id="MCI2284385.1"/>
    </source>
</evidence>
<dbReference type="Pfam" id="PF04077">
    <property type="entry name" value="DsrH"/>
    <property type="match status" value="1"/>
</dbReference>
<organism evidence="1 2">
    <name type="scientific">Colwellia maritima</name>
    <dbReference type="NCBI Taxonomy" id="2912588"/>
    <lineage>
        <taxon>Bacteria</taxon>
        <taxon>Pseudomonadati</taxon>
        <taxon>Pseudomonadota</taxon>
        <taxon>Gammaproteobacteria</taxon>
        <taxon>Alteromonadales</taxon>
        <taxon>Colwelliaceae</taxon>
        <taxon>Colwellia</taxon>
    </lineage>
</organism>
<comment type="caution">
    <text evidence="1">The sequence shown here is derived from an EMBL/GenBank/DDBJ whole genome shotgun (WGS) entry which is preliminary data.</text>
</comment>
<dbReference type="InterPro" id="IPR007215">
    <property type="entry name" value="Sulphur_relay_TusB/DsrH"/>
</dbReference>
<dbReference type="NCBIfam" id="TIGR03011">
    <property type="entry name" value="sulf_tusB_dsrH"/>
    <property type="match status" value="1"/>
</dbReference>